<feature type="transmembrane region" description="Helical" evidence="7">
    <location>
        <begin position="221"/>
        <end position="246"/>
    </location>
</feature>
<dbReference type="Proteomes" id="UP001239445">
    <property type="component" value="Unassembled WGS sequence"/>
</dbReference>
<proteinExistence type="inferred from homology"/>
<accession>A0AAJ0FGP1</accession>
<comment type="similarity">
    <text evidence="5">Belongs to the SAT4 family.</text>
</comment>
<evidence type="ECO:0000256" key="2">
    <source>
        <dbReference type="ARBA" id="ARBA00022692"/>
    </source>
</evidence>
<evidence type="ECO:0000256" key="4">
    <source>
        <dbReference type="ARBA" id="ARBA00023136"/>
    </source>
</evidence>
<dbReference type="PANTHER" id="PTHR33048">
    <property type="entry name" value="PTH11-LIKE INTEGRAL MEMBRANE PROTEIN (AFU_ORTHOLOGUE AFUA_5G11245)"/>
    <property type="match status" value="1"/>
</dbReference>
<keyword evidence="3 7" id="KW-1133">Transmembrane helix</keyword>
<feature type="transmembrane region" description="Helical" evidence="7">
    <location>
        <begin position="168"/>
        <end position="201"/>
    </location>
</feature>
<evidence type="ECO:0000256" key="6">
    <source>
        <dbReference type="SAM" id="MobiDB-lite"/>
    </source>
</evidence>
<evidence type="ECO:0000256" key="5">
    <source>
        <dbReference type="ARBA" id="ARBA00038359"/>
    </source>
</evidence>
<dbReference type="Pfam" id="PF20684">
    <property type="entry name" value="Fung_rhodopsin"/>
    <property type="match status" value="1"/>
</dbReference>
<evidence type="ECO:0000256" key="3">
    <source>
        <dbReference type="ARBA" id="ARBA00022989"/>
    </source>
</evidence>
<protein>
    <recommendedName>
        <fullName evidence="8">Rhodopsin domain-containing protein</fullName>
    </recommendedName>
</protein>
<keyword evidence="10" id="KW-1185">Reference proteome</keyword>
<gene>
    <name evidence="9" type="ORF">QBC47DRAFT_366878</name>
</gene>
<evidence type="ECO:0000313" key="9">
    <source>
        <dbReference type="EMBL" id="KAK1760320.1"/>
    </source>
</evidence>
<evidence type="ECO:0000259" key="8">
    <source>
        <dbReference type="Pfam" id="PF20684"/>
    </source>
</evidence>
<reference evidence="9" key="1">
    <citation type="submission" date="2023-06" db="EMBL/GenBank/DDBJ databases">
        <title>Genome-scale phylogeny and comparative genomics of the fungal order Sordariales.</title>
        <authorList>
            <consortium name="Lawrence Berkeley National Laboratory"/>
            <person name="Hensen N."/>
            <person name="Bonometti L."/>
            <person name="Westerberg I."/>
            <person name="Brannstrom I.O."/>
            <person name="Guillou S."/>
            <person name="Cros-Aarteil S."/>
            <person name="Calhoun S."/>
            <person name="Haridas S."/>
            <person name="Kuo A."/>
            <person name="Mondo S."/>
            <person name="Pangilinan J."/>
            <person name="Riley R."/>
            <person name="Labutti K."/>
            <person name="Andreopoulos B."/>
            <person name="Lipzen A."/>
            <person name="Chen C."/>
            <person name="Yanf M."/>
            <person name="Daum C."/>
            <person name="Ng V."/>
            <person name="Clum A."/>
            <person name="Steindorff A."/>
            <person name="Ohm R."/>
            <person name="Martin F."/>
            <person name="Silar P."/>
            <person name="Natvig D."/>
            <person name="Lalanne C."/>
            <person name="Gautier V."/>
            <person name="Ament-Velasquez S.L."/>
            <person name="Kruys A."/>
            <person name="Hutchinson M.I."/>
            <person name="Powell A.J."/>
            <person name="Barry K."/>
            <person name="Miller A.N."/>
            <person name="Grigoriev I.V."/>
            <person name="Debuchy R."/>
            <person name="Gladieux P."/>
            <person name="Thoren M.H."/>
            <person name="Johannesson H."/>
        </authorList>
    </citation>
    <scope>NUCLEOTIDE SEQUENCE</scope>
    <source>
        <strain evidence="9">PSN4</strain>
    </source>
</reference>
<dbReference type="EMBL" id="MU839827">
    <property type="protein sequence ID" value="KAK1760320.1"/>
    <property type="molecule type" value="Genomic_DNA"/>
</dbReference>
<name>A0AAJ0FGP1_9PEZI</name>
<feature type="transmembrane region" description="Helical" evidence="7">
    <location>
        <begin position="135"/>
        <end position="156"/>
    </location>
</feature>
<comment type="caution">
    <text evidence="9">The sequence shown here is derived from an EMBL/GenBank/DDBJ whole genome shotgun (WGS) entry which is preliminary data.</text>
</comment>
<dbReference type="InterPro" id="IPR052337">
    <property type="entry name" value="SAT4-like"/>
</dbReference>
<feature type="domain" description="Rhodopsin" evidence="8">
    <location>
        <begin position="76"/>
        <end position="326"/>
    </location>
</feature>
<evidence type="ECO:0000313" key="10">
    <source>
        <dbReference type="Proteomes" id="UP001239445"/>
    </source>
</evidence>
<dbReference type="PANTHER" id="PTHR33048:SF47">
    <property type="entry name" value="INTEGRAL MEMBRANE PROTEIN-RELATED"/>
    <property type="match status" value="1"/>
</dbReference>
<evidence type="ECO:0000256" key="7">
    <source>
        <dbReference type="SAM" id="Phobius"/>
    </source>
</evidence>
<dbReference type="GO" id="GO:0016020">
    <property type="term" value="C:membrane"/>
    <property type="evidence" value="ECO:0007669"/>
    <property type="project" value="UniProtKB-SubCell"/>
</dbReference>
<dbReference type="AlphaFoldDB" id="A0AAJ0FGP1"/>
<feature type="transmembrane region" description="Helical" evidence="7">
    <location>
        <begin position="296"/>
        <end position="322"/>
    </location>
</feature>
<keyword evidence="2 7" id="KW-0812">Transmembrane</keyword>
<feature type="transmembrane region" description="Helical" evidence="7">
    <location>
        <begin position="59"/>
        <end position="80"/>
    </location>
</feature>
<dbReference type="InterPro" id="IPR049326">
    <property type="entry name" value="Rhodopsin_dom_fungi"/>
</dbReference>
<sequence length="426" mass="47624">MRACSTTSPDARPTTMLVAIARAAASDEPSDVSAPPPLPPGFDPNVYSDVPVFNRRTDLWAITIPFIVFSWICALFRLYVRVFVVRTPGLDDFFMGLALVASTICSVVLCIAPDFGFGRSIYTLTEPEIEQMIKLMYIGNFPYPMSVTFIKIALLFQYLRIFKPGSGYYVLCKYLIVAIALWGAAFAVIFWTPCIPLAAYWDFSITDARCWGYGSHDLDEFMRYFITQSVTTAVLDFVVFIVPARLYFQPKTERKTRIALLCLFALGLCVNALSLWRMGYVIHLAKGGGTSFDPTWYSPMAAGLSTIEAHLAVACAAMPVFWPTLEKTWNRIFVTTEVSVSTDYGEFPSKPKDVELQSVSSDKNLTLDPAQMSEGWDPFSAFEGDDTAGLGESETVIEALPRRKQRSLKLLFQKASKRPPDDEKEQ</sequence>
<feature type="transmembrane region" description="Helical" evidence="7">
    <location>
        <begin position="92"/>
        <end position="115"/>
    </location>
</feature>
<evidence type="ECO:0000256" key="1">
    <source>
        <dbReference type="ARBA" id="ARBA00004141"/>
    </source>
</evidence>
<comment type="subcellular location">
    <subcellularLocation>
        <location evidence="1">Membrane</location>
        <topology evidence="1">Multi-pass membrane protein</topology>
    </subcellularLocation>
</comment>
<organism evidence="9 10">
    <name type="scientific">Echria macrotheca</name>
    <dbReference type="NCBI Taxonomy" id="438768"/>
    <lineage>
        <taxon>Eukaryota</taxon>
        <taxon>Fungi</taxon>
        <taxon>Dikarya</taxon>
        <taxon>Ascomycota</taxon>
        <taxon>Pezizomycotina</taxon>
        <taxon>Sordariomycetes</taxon>
        <taxon>Sordariomycetidae</taxon>
        <taxon>Sordariales</taxon>
        <taxon>Schizotheciaceae</taxon>
        <taxon>Echria</taxon>
    </lineage>
</organism>
<feature type="transmembrane region" description="Helical" evidence="7">
    <location>
        <begin position="258"/>
        <end position="276"/>
    </location>
</feature>
<keyword evidence="4 7" id="KW-0472">Membrane</keyword>
<feature type="region of interest" description="Disordered" evidence="6">
    <location>
        <begin position="372"/>
        <end position="394"/>
    </location>
</feature>